<organism evidence="1 2">
    <name type="scientific">Ditylenchus destructor</name>
    <dbReference type="NCBI Taxonomy" id="166010"/>
    <lineage>
        <taxon>Eukaryota</taxon>
        <taxon>Metazoa</taxon>
        <taxon>Ecdysozoa</taxon>
        <taxon>Nematoda</taxon>
        <taxon>Chromadorea</taxon>
        <taxon>Rhabditida</taxon>
        <taxon>Tylenchina</taxon>
        <taxon>Tylenchomorpha</taxon>
        <taxon>Sphaerularioidea</taxon>
        <taxon>Anguinidae</taxon>
        <taxon>Anguininae</taxon>
        <taxon>Ditylenchus</taxon>
    </lineage>
</organism>
<keyword evidence="2" id="KW-1185">Reference proteome</keyword>
<gene>
    <name evidence="1" type="ORF">DdX_19567</name>
</gene>
<evidence type="ECO:0000313" key="1">
    <source>
        <dbReference type="EMBL" id="KAI1695468.1"/>
    </source>
</evidence>
<sequence length="234" mass="25043">MASGNPENPGFGQVTDHASGLGSGRVIRQSLRLGELSRLVPLSLATFASTGIYGFRKSGKSWIWPGHRSRVGLGSGRVIRQSLRLGELSRLVPVSLATFASTGFMASGNPENPGFGQVTDHASGLGSGRVIRQSLRLGELSRLVPVSLATFASTGIYGFRKSGKSWIWPGHRSRVGARIRACDTSIASSRRAESIGTGLAGNICEYRDLWLPEIRKILDLARSQITRRGSDPGV</sequence>
<dbReference type="EMBL" id="JAKKPZ010000401">
    <property type="protein sequence ID" value="KAI1695468.1"/>
    <property type="molecule type" value="Genomic_DNA"/>
</dbReference>
<dbReference type="AlphaFoldDB" id="A0AAD4MMD2"/>
<comment type="caution">
    <text evidence="1">The sequence shown here is derived from an EMBL/GenBank/DDBJ whole genome shotgun (WGS) entry which is preliminary data.</text>
</comment>
<evidence type="ECO:0000313" key="2">
    <source>
        <dbReference type="Proteomes" id="UP001201812"/>
    </source>
</evidence>
<protein>
    <submittedName>
        <fullName evidence="1">Uncharacterized protein</fullName>
    </submittedName>
</protein>
<proteinExistence type="predicted"/>
<dbReference type="Proteomes" id="UP001201812">
    <property type="component" value="Unassembled WGS sequence"/>
</dbReference>
<name>A0AAD4MMD2_9BILA</name>
<accession>A0AAD4MMD2</accession>
<reference evidence="1" key="1">
    <citation type="submission" date="2022-01" db="EMBL/GenBank/DDBJ databases">
        <title>Genome Sequence Resource for Two Populations of Ditylenchus destructor, the Migratory Endoparasitic Phytonematode.</title>
        <authorList>
            <person name="Zhang H."/>
            <person name="Lin R."/>
            <person name="Xie B."/>
        </authorList>
    </citation>
    <scope>NUCLEOTIDE SEQUENCE</scope>
    <source>
        <strain evidence="1">BazhouSP</strain>
    </source>
</reference>